<evidence type="ECO:0000313" key="10">
    <source>
        <dbReference type="EMBL" id="SVA48022.1"/>
    </source>
</evidence>
<evidence type="ECO:0000256" key="1">
    <source>
        <dbReference type="ARBA" id="ARBA00004772"/>
    </source>
</evidence>
<dbReference type="InterPro" id="IPR036108">
    <property type="entry name" value="4pyrrol_syn_uPrphyn_synt_sf"/>
</dbReference>
<evidence type="ECO:0000256" key="7">
    <source>
        <dbReference type="ARBA" id="ARBA00032649"/>
    </source>
</evidence>
<dbReference type="EMBL" id="UINC01010828">
    <property type="protein sequence ID" value="SVA48022.1"/>
    <property type="molecule type" value="Genomic_DNA"/>
</dbReference>
<dbReference type="PANTHER" id="PTHR38042">
    <property type="entry name" value="UROPORPHYRINOGEN-III SYNTHASE, CHLOROPLASTIC"/>
    <property type="match status" value="1"/>
</dbReference>
<dbReference type="GO" id="GO:0006780">
    <property type="term" value="P:uroporphyrinogen III biosynthetic process"/>
    <property type="evidence" value="ECO:0007669"/>
    <property type="project" value="InterPro"/>
</dbReference>
<dbReference type="AlphaFoldDB" id="A0A381W6C5"/>
<dbReference type="InterPro" id="IPR003754">
    <property type="entry name" value="4pyrrol_synth_uPrphyn_synth"/>
</dbReference>
<organism evidence="10">
    <name type="scientific">marine metagenome</name>
    <dbReference type="NCBI Taxonomy" id="408172"/>
    <lineage>
        <taxon>unclassified sequences</taxon>
        <taxon>metagenomes</taxon>
        <taxon>ecological metagenomes</taxon>
    </lineage>
</organism>
<dbReference type="EC" id="4.2.1.75" evidence="3"/>
<evidence type="ECO:0000256" key="8">
    <source>
        <dbReference type="ARBA" id="ARBA00048617"/>
    </source>
</evidence>
<dbReference type="Pfam" id="PF02602">
    <property type="entry name" value="HEM4"/>
    <property type="match status" value="1"/>
</dbReference>
<evidence type="ECO:0000256" key="5">
    <source>
        <dbReference type="ARBA" id="ARBA00023244"/>
    </source>
</evidence>
<name>A0A381W6C5_9ZZZZ</name>
<dbReference type="GO" id="GO:0004852">
    <property type="term" value="F:uroporphyrinogen-III synthase activity"/>
    <property type="evidence" value="ECO:0007669"/>
    <property type="project" value="UniProtKB-EC"/>
</dbReference>
<reference evidence="10" key="1">
    <citation type="submission" date="2018-05" db="EMBL/GenBank/DDBJ databases">
        <authorList>
            <person name="Lanie J.A."/>
            <person name="Ng W.-L."/>
            <person name="Kazmierczak K.M."/>
            <person name="Andrzejewski T.M."/>
            <person name="Davidsen T.M."/>
            <person name="Wayne K.J."/>
            <person name="Tettelin H."/>
            <person name="Glass J.I."/>
            <person name="Rusch D."/>
            <person name="Podicherti R."/>
            <person name="Tsui H.-C.T."/>
            <person name="Winkler M.E."/>
        </authorList>
    </citation>
    <scope>NUCLEOTIDE SEQUENCE</scope>
</reference>
<keyword evidence="4" id="KW-0456">Lyase</keyword>
<accession>A0A381W6C5</accession>
<dbReference type="InterPro" id="IPR039793">
    <property type="entry name" value="UROS/Hem4"/>
</dbReference>
<evidence type="ECO:0000256" key="6">
    <source>
        <dbReference type="ARBA" id="ARBA00031702"/>
    </source>
</evidence>
<gene>
    <name evidence="10" type="ORF">METZ01_LOCUS100876</name>
</gene>
<comment type="similarity">
    <text evidence="2">Belongs to the uroporphyrinogen-III synthase family.</text>
</comment>
<protein>
    <recommendedName>
        <fullName evidence="3">uroporphyrinogen-III synthase</fullName>
        <ecNumber evidence="3">4.2.1.75</ecNumber>
    </recommendedName>
    <alternativeName>
        <fullName evidence="7">Hydroxymethylbilane hydrolyase [cyclizing]</fullName>
    </alternativeName>
    <alternativeName>
        <fullName evidence="6">Uroporphyrinogen-III cosynthase</fullName>
    </alternativeName>
</protein>
<comment type="pathway">
    <text evidence="1">Porphyrin-containing compound metabolism; protoporphyrin-IX biosynthesis; coproporphyrinogen-III from 5-aminolevulinate: step 3/4.</text>
</comment>
<dbReference type="PANTHER" id="PTHR38042:SF1">
    <property type="entry name" value="UROPORPHYRINOGEN-III SYNTHASE, CHLOROPLASTIC"/>
    <property type="match status" value="1"/>
</dbReference>
<keyword evidence="5" id="KW-0627">Porphyrin biosynthesis</keyword>
<dbReference type="Gene3D" id="3.40.50.10090">
    <property type="match status" value="2"/>
</dbReference>
<evidence type="ECO:0000259" key="9">
    <source>
        <dbReference type="Pfam" id="PF02602"/>
    </source>
</evidence>
<sequence>MHILLTRPLDDCKELILRFKSLGHKVSHLPVIKIQNVNHDKVNFDEFGGIIFTSANAVKNLNTSNINKQINCFCVGSSTEKVAKQNGFQNIYCADGNVNNLKEVILQNFDQKKDNLLYVSGEIISSNLDKDLISEGYKVKRIINYSVAPIEEASDEFIRDLKSSIPDMVYVYSENSARNYLNLLKKYNLSDYWMDTNLMCLGEKTSSVLNEIKWKKIFLFNSGEEEFLLYKI</sequence>
<dbReference type="SUPFAM" id="SSF69618">
    <property type="entry name" value="HemD-like"/>
    <property type="match status" value="1"/>
</dbReference>
<evidence type="ECO:0000256" key="3">
    <source>
        <dbReference type="ARBA" id="ARBA00013109"/>
    </source>
</evidence>
<proteinExistence type="inferred from homology"/>
<evidence type="ECO:0000256" key="4">
    <source>
        <dbReference type="ARBA" id="ARBA00023239"/>
    </source>
</evidence>
<dbReference type="CDD" id="cd06578">
    <property type="entry name" value="HemD"/>
    <property type="match status" value="1"/>
</dbReference>
<feature type="domain" description="Tetrapyrrole biosynthesis uroporphyrinogen III synthase" evidence="9">
    <location>
        <begin position="15"/>
        <end position="216"/>
    </location>
</feature>
<evidence type="ECO:0000256" key="2">
    <source>
        <dbReference type="ARBA" id="ARBA00008133"/>
    </source>
</evidence>
<comment type="catalytic activity">
    <reaction evidence="8">
        <text>hydroxymethylbilane = uroporphyrinogen III + H2O</text>
        <dbReference type="Rhea" id="RHEA:18965"/>
        <dbReference type="ChEBI" id="CHEBI:15377"/>
        <dbReference type="ChEBI" id="CHEBI:57308"/>
        <dbReference type="ChEBI" id="CHEBI:57845"/>
        <dbReference type="EC" id="4.2.1.75"/>
    </reaction>
</comment>